<evidence type="ECO:0000313" key="2">
    <source>
        <dbReference type="EMBL" id="PYE80804.1"/>
    </source>
</evidence>
<reference evidence="2 3" key="1">
    <citation type="submission" date="2018-06" db="EMBL/GenBank/DDBJ databases">
        <title>Genomic Encyclopedia of Type Strains, Phase III (KMG-III): the genomes of soil and plant-associated and newly described type strains.</title>
        <authorList>
            <person name="Whitman W."/>
        </authorList>
    </citation>
    <scope>NUCLEOTIDE SEQUENCE [LARGE SCALE GENOMIC DNA]</scope>
    <source>
        <strain evidence="2 3">CECT 9025</strain>
    </source>
</reference>
<name>A0A318SLV1_9RHOB</name>
<sequence>MNDWIAGLLSRLPDNMIALIISGAGGAFVRSVFAAEAHWKRRAVEGSAGAVSAIFLGGVLGHVIDATTGAGVYAYLAGGFLMGEGGITAVRALRNRVLPLEGK</sequence>
<keyword evidence="1" id="KW-0472">Membrane</keyword>
<keyword evidence="3" id="KW-1185">Reference proteome</keyword>
<protein>
    <recommendedName>
        <fullName evidence="4">LydA family holin superfamily III</fullName>
    </recommendedName>
</protein>
<evidence type="ECO:0000313" key="3">
    <source>
        <dbReference type="Proteomes" id="UP000248311"/>
    </source>
</evidence>
<keyword evidence="1" id="KW-0812">Transmembrane</keyword>
<keyword evidence="1" id="KW-1133">Transmembrane helix</keyword>
<dbReference type="AlphaFoldDB" id="A0A318SLV1"/>
<accession>A0A318SLV1</accession>
<dbReference type="OrthoDB" id="7865568at2"/>
<organism evidence="2 3">
    <name type="scientific">Pseudoroseicyclus aestuarii</name>
    <dbReference type="NCBI Taxonomy" id="1795041"/>
    <lineage>
        <taxon>Bacteria</taxon>
        <taxon>Pseudomonadati</taxon>
        <taxon>Pseudomonadota</taxon>
        <taxon>Alphaproteobacteria</taxon>
        <taxon>Rhodobacterales</taxon>
        <taxon>Paracoccaceae</taxon>
        <taxon>Pseudoroseicyclus</taxon>
    </lineage>
</organism>
<dbReference type="EMBL" id="QJTE01000011">
    <property type="protein sequence ID" value="PYE80804.1"/>
    <property type="molecule type" value="Genomic_DNA"/>
</dbReference>
<gene>
    <name evidence="2" type="ORF">DFP88_11114</name>
</gene>
<proteinExistence type="predicted"/>
<dbReference type="RefSeq" id="WP_110815696.1">
    <property type="nucleotide sequence ID" value="NZ_QJTE01000011.1"/>
</dbReference>
<evidence type="ECO:0008006" key="4">
    <source>
        <dbReference type="Google" id="ProtNLM"/>
    </source>
</evidence>
<comment type="caution">
    <text evidence="2">The sequence shown here is derived from an EMBL/GenBank/DDBJ whole genome shotgun (WGS) entry which is preliminary data.</text>
</comment>
<evidence type="ECO:0000256" key="1">
    <source>
        <dbReference type="SAM" id="Phobius"/>
    </source>
</evidence>
<dbReference type="Proteomes" id="UP000248311">
    <property type="component" value="Unassembled WGS sequence"/>
</dbReference>
<feature type="transmembrane region" description="Helical" evidence="1">
    <location>
        <begin position="70"/>
        <end position="93"/>
    </location>
</feature>
<feature type="transmembrane region" description="Helical" evidence="1">
    <location>
        <begin position="47"/>
        <end position="64"/>
    </location>
</feature>
<feature type="transmembrane region" description="Helical" evidence="1">
    <location>
        <begin position="16"/>
        <end position="35"/>
    </location>
</feature>